<feature type="domain" description="Peptidase M24 C-terminal" evidence="8">
    <location>
        <begin position="555"/>
        <end position="621"/>
    </location>
</feature>
<keyword evidence="10" id="KW-1185">Reference proteome</keyword>
<comment type="similarity">
    <text evidence="2">Belongs to the peptidase M24B family.</text>
</comment>
<evidence type="ECO:0000256" key="2">
    <source>
        <dbReference type="ARBA" id="ARBA00008766"/>
    </source>
</evidence>
<dbReference type="EMBL" id="BPLF01000001">
    <property type="protein sequence ID" value="GIX61436.1"/>
    <property type="molecule type" value="Genomic_DNA"/>
</dbReference>
<dbReference type="GO" id="GO:0070006">
    <property type="term" value="F:metalloaminopeptidase activity"/>
    <property type="evidence" value="ECO:0007669"/>
    <property type="project" value="InterPro"/>
</dbReference>
<evidence type="ECO:0000256" key="5">
    <source>
        <dbReference type="ARBA" id="ARBA00023211"/>
    </source>
</evidence>
<evidence type="ECO:0000259" key="6">
    <source>
        <dbReference type="Pfam" id="PF00557"/>
    </source>
</evidence>
<sequence>MPTNTSPVRQLMAALHEHKLDAIIIDHDDPHATEIPHEAYGALEFFSKFTGSWGKAVVTGEGAWLWTDSRYFIQAAKQLEEPWVLMRYDEKGVPDVIQFLREKKLKAVGIDAYTTPYKTLTHYQQELKDVEFVELYDNFMYGLWDGRPRLPLDPVFIHPESFTGMSTTKKLQEIRSKMAGSGAKAVVFSLLDEVAYVLNLRGSDSDVSPLFYAYLLVETDKATLFIDDQKLTDEVKAYLESCGVSVMPYKDIGTVLNTVTDPLSPEEQKEYKLWVSPWASVAICSSFLSGGSGMQPSQLIQEETPACLMKAVKNEVELEGLKEAHILDGIALARFFALVENMKRDGTLFQSDELILGDLSTKCRAEMESNRGISFHPISSIGPNCAIVHYRATEENKTKIEPQMYLLDSGGQYPGGTTDVTRTVHFGAPSAEERETYTQVLQGHIALRHAVFPEKTPGSMLDVLARQFLWRAGRTYYHGTGHGVGAYLNVHEGPMSISGLRKPRMGKVNVVYLEPGMVLSNEPGFYKEGHYGIRIENVVYVRGLDPGFSKDHTTYFTFADLTLVPYCKELIELSMLSDREVRWIDEYHALVADTLIPRMEAISATQYADAIAFLRAAAKPLREAGISDSS</sequence>
<reference evidence="9 10" key="1">
    <citation type="submission" date="2021-06" db="EMBL/GenBank/DDBJ databases">
        <title>Genome sequence of Babesia caballi.</title>
        <authorList>
            <person name="Yamagishi J."/>
            <person name="Kidaka T."/>
            <person name="Ochi A."/>
        </authorList>
    </citation>
    <scope>NUCLEOTIDE SEQUENCE [LARGE SCALE GENOMIC DNA]</scope>
    <source>
        <strain evidence="9">USDA-D6B2</strain>
    </source>
</reference>
<evidence type="ECO:0000256" key="1">
    <source>
        <dbReference type="ARBA" id="ARBA00001936"/>
    </source>
</evidence>
<organism evidence="9 10">
    <name type="scientific">Babesia caballi</name>
    <dbReference type="NCBI Taxonomy" id="5871"/>
    <lineage>
        <taxon>Eukaryota</taxon>
        <taxon>Sar</taxon>
        <taxon>Alveolata</taxon>
        <taxon>Apicomplexa</taxon>
        <taxon>Aconoidasida</taxon>
        <taxon>Piroplasmida</taxon>
        <taxon>Babesiidae</taxon>
        <taxon>Babesia</taxon>
    </lineage>
</organism>
<keyword evidence="3" id="KW-0479">Metal-binding</keyword>
<name>A0AAV4LQQ2_BABCB</name>
<gene>
    <name evidence="9" type="ORF">BcabD6B2_08710</name>
</gene>
<evidence type="ECO:0000256" key="3">
    <source>
        <dbReference type="ARBA" id="ARBA00022723"/>
    </source>
</evidence>
<dbReference type="InterPro" id="IPR032416">
    <property type="entry name" value="Peptidase_M24_C"/>
</dbReference>
<evidence type="ECO:0000313" key="10">
    <source>
        <dbReference type="Proteomes" id="UP001497744"/>
    </source>
</evidence>
<dbReference type="Gene3D" id="3.40.350.10">
    <property type="entry name" value="Creatinase/prolidase N-terminal domain"/>
    <property type="match status" value="2"/>
</dbReference>
<evidence type="ECO:0000259" key="7">
    <source>
        <dbReference type="Pfam" id="PF01321"/>
    </source>
</evidence>
<dbReference type="InterPro" id="IPR033740">
    <property type="entry name" value="Pept_M24B"/>
</dbReference>
<evidence type="ECO:0000313" key="9">
    <source>
        <dbReference type="EMBL" id="GIX61436.1"/>
    </source>
</evidence>
<accession>A0AAV4LQQ2</accession>
<dbReference type="SUPFAM" id="SSF53092">
    <property type="entry name" value="Creatinase/prolidase N-terminal domain"/>
    <property type="match status" value="1"/>
</dbReference>
<dbReference type="InterPro" id="IPR029149">
    <property type="entry name" value="Creatin/AminoP/Spt16_N"/>
</dbReference>
<keyword evidence="4" id="KW-0378">Hydrolase</keyword>
<proteinExistence type="inferred from homology"/>
<dbReference type="FunFam" id="3.90.230.10:FF:000007">
    <property type="entry name" value="Xaa-Pro aminopeptidase P"/>
    <property type="match status" value="1"/>
</dbReference>
<comment type="caution">
    <text evidence="9">The sequence shown here is derived from an EMBL/GenBank/DDBJ whole genome shotgun (WGS) entry which is preliminary data.</text>
</comment>
<dbReference type="GeneID" id="94192919"/>
<dbReference type="Pfam" id="PF00557">
    <property type="entry name" value="Peptidase_M24"/>
    <property type="match status" value="1"/>
</dbReference>
<dbReference type="GO" id="GO:0046872">
    <property type="term" value="F:metal ion binding"/>
    <property type="evidence" value="ECO:0007669"/>
    <property type="project" value="UniProtKB-KW"/>
</dbReference>
<dbReference type="SUPFAM" id="SSF55920">
    <property type="entry name" value="Creatinase/aminopeptidase"/>
    <property type="match status" value="1"/>
</dbReference>
<evidence type="ECO:0000256" key="4">
    <source>
        <dbReference type="ARBA" id="ARBA00022801"/>
    </source>
</evidence>
<protein>
    <submittedName>
        <fullName evidence="9">Peptidase, putative</fullName>
    </submittedName>
</protein>
<dbReference type="InterPro" id="IPR036005">
    <property type="entry name" value="Creatinase/aminopeptidase-like"/>
</dbReference>
<dbReference type="InterPro" id="IPR000994">
    <property type="entry name" value="Pept_M24"/>
</dbReference>
<dbReference type="PANTHER" id="PTHR43763:SF6">
    <property type="entry name" value="XAA-PRO AMINOPEPTIDASE 1"/>
    <property type="match status" value="1"/>
</dbReference>
<dbReference type="InterPro" id="IPR000587">
    <property type="entry name" value="Creatinase_N"/>
</dbReference>
<dbReference type="Gene3D" id="3.90.230.10">
    <property type="entry name" value="Creatinase/methionine aminopeptidase superfamily"/>
    <property type="match status" value="1"/>
</dbReference>
<dbReference type="CDD" id="cd01085">
    <property type="entry name" value="APP"/>
    <property type="match status" value="1"/>
</dbReference>
<dbReference type="RefSeq" id="XP_067713507.1">
    <property type="nucleotide sequence ID" value="XM_067857406.1"/>
</dbReference>
<comment type="cofactor">
    <cofactor evidence="1">
        <name>Mn(2+)</name>
        <dbReference type="ChEBI" id="CHEBI:29035"/>
    </cofactor>
</comment>
<dbReference type="Proteomes" id="UP001497744">
    <property type="component" value="Unassembled WGS sequence"/>
</dbReference>
<dbReference type="Pfam" id="PF16188">
    <property type="entry name" value="Peptidase_M24_C"/>
    <property type="match status" value="1"/>
</dbReference>
<keyword evidence="5" id="KW-0464">Manganese</keyword>
<evidence type="ECO:0000259" key="8">
    <source>
        <dbReference type="Pfam" id="PF16188"/>
    </source>
</evidence>
<feature type="domain" description="Peptidase M24" evidence="6">
    <location>
        <begin position="320"/>
        <end position="542"/>
    </location>
</feature>
<dbReference type="Pfam" id="PF01321">
    <property type="entry name" value="Creatinase_N"/>
    <property type="match status" value="1"/>
</dbReference>
<dbReference type="PANTHER" id="PTHR43763">
    <property type="entry name" value="XAA-PRO AMINOPEPTIDASE 1"/>
    <property type="match status" value="1"/>
</dbReference>
<dbReference type="GO" id="GO:0005737">
    <property type="term" value="C:cytoplasm"/>
    <property type="evidence" value="ECO:0007669"/>
    <property type="project" value="UniProtKB-ARBA"/>
</dbReference>
<dbReference type="AlphaFoldDB" id="A0AAV4LQQ2"/>
<dbReference type="Pfam" id="PF16189">
    <property type="entry name" value="Creatinase_N_2"/>
    <property type="match status" value="1"/>
</dbReference>
<dbReference type="InterPro" id="IPR050422">
    <property type="entry name" value="X-Pro_aminopeptidase_P"/>
</dbReference>
<feature type="domain" description="Creatinase N-terminal" evidence="7">
    <location>
        <begin position="9"/>
        <end position="134"/>
    </location>
</feature>